<evidence type="ECO:0000256" key="10">
    <source>
        <dbReference type="ARBA" id="ARBA00023136"/>
    </source>
</evidence>
<dbReference type="Proteomes" id="UP000246004">
    <property type="component" value="Unassembled WGS sequence"/>
</dbReference>
<dbReference type="GO" id="GO:0005298">
    <property type="term" value="F:proline:sodium symporter activity"/>
    <property type="evidence" value="ECO:0007669"/>
    <property type="project" value="TreeGrafter"/>
</dbReference>
<evidence type="ECO:0000313" key="17">
    <source>
        <dbReference type="Proteomes" id="UP000246004"/>
    </source>
</evidence>
<dbReference type="Gene3D" id="1.20.1730.10">
    <property type="entry name" value="Sodium/glucose cotransporter"/>
    <property type="match status" value="1"/>
</dbReference>
<dbReference type="Proteomes" id="UP000217528">
    <property type="component" value="Unassembled WGS sequence"/>
</dbReference>
<dbReference type="InterPro" id="IPR050277">
    <property type="entry name" value="Sodium:Solute_Symporter"/>
</dbReference>
<dbReference type="EMBL" id="LWMS01000042">
    <property type="protein sequence ID" value="PWL07899.1"/>
    <property type="molecule type" value="Genomic_DNA"/>
</dbReference>
<name>A0A2A2HDB4_9EURY</name>
<proteinExistence type="inferred from homology"/>
<keyword evidence="7 13" id="KW-1133">Transmembrane helix</keyword>
<dbReference type="Pfam" id="PF00474">
    <property type="entry name" value="SSF"/>
    <property type="match status" value="1"/>
</dbReference>
<gene>
    <name evidence="15" type="primary">putP</name>
    <name evidence="14" type="ORF">ASJ82_00325</name>
    <name evidence="15" type="ORF">MSCUN_11420</name>
</gene>
<feature type="transmembrane region" description="Helical" evidence="13">
    <location>
        <begin position="492"/>
        <end position="510"/>
    </location>
</feature>
<feature type="transmembrane region" description="Helical" evidence="13">
    <location>
        <begin position="72"/>
        <end position="92"/>
    </location>
</feature>
<keyword evidence="6" id="KW-0769">Symport</keyword>
<evidence type="ECO:0000256" key="13">
    <source>
        <dbReference type="SAM" id="Phobius"/>
    </source>
</evidence>
<keyword evidence="8" id="KW-0915">Sodium</keyword>
<evidence type="ECO:0000313" key="16">
    <source>
        <dbReference type="Proteomes" id="UP000217528"/>
    </source>
</evidence>
<dbReference type="GO" id="GO:0015193">
    <property type="term" value="F:L-proline transmembrane transporter activity"/>
    <property type="evidence" value="ECO:0007669"/>
    <property type="project" value="TreeGrafter"/>
</dbReference>
<feature type="transmembrane region" description="Helical" evidence="13">
    <location>
        <begin position="383"/>
        <end position="403"/>
    </location>
</feature>
<evidence type="ECO:0000256" key="3">
    <source>
        <dbReference type="ARBA" id="ARBA00022448"/>
    </source>
</evidence>
<protein>
    <submittedName>
        <fullName evidence="15">Sodium/proline symporter</fullName>
    </submittedName>
    <submittedName>
        <fullName evidence="14">Sodium:solute symporter</fullName>
    </submittedName>
</protein>
<evidence type="ECO:0000256" key="11">
    <source>
        <dbReference type="ARBA" id="ARBA00023201"/>
    </source>
</evidence>
<keyword evidence="5 13" id="KW-0812">Transmembrane</keyword>
<evidence type="ECO:0000256" key="6">
    <source>
        <dbReference type="ARBA" id="ARBA00022847"/>
    </source>
</evidence>
<keyword evidence="10 13" id="KW-0472">Membrane</keyword>
<dbReference type="GO" id="GO:0005886">
    <property type="term" value="C:plasma membrane"/>
    <property type="evidence" value="ECO:0007669"/>
    <property type="project" value="UniProtKB-SubCell"/>
</dbReference>
<sequence>MDNLLLLLIFIYVALMILVGYVAYKRTVTSEDYLVAGRETNSYIMALSYGATFISTAAIVGFGGLAGTNGMGILWLVCLNIAVGIFLAFVVFGKKTRKMGQYLDALTFPEFLSKRFNSRFIQYFSGALIFCAMPIYAASVLIGAARFLETTINVDFTICIIVLAIIIGFYVIFGGLKGVMYTDALQGTIMFVGMLILLVSIYWMLGGVTEAHQALTQMAPLFPEASKATGATGWTTFPAMGSPFWWNLVSSIILGVGVGAIAQPQLAVRFMTVKSNKELNRAVLVGGIFIFVTTFTAYIVGTLSNVYFFQTSGQIAIQAAGGNVDKIIPTFINSSMPKWFTYVFMLTLLSAAMSTISTQFHVQGSSIAYDVYGGLKDSKKHNLSINRIGILIAIIIAVILAYLLPGNIVAQGTSIFFGICAAAFLPVYICALFWKRTTKEGAIAGIISGTLISLFCLIFTHQKEAAGLGIAKALTGSSVLFTSMPWPYVDPMVIALPLAFVFTVVVSLLTHNTKDEEKEIDQMFKYDDTKGDVD</sequence>
<evidence type="ECO:0000256" key="1">
    <source>
        <dbReference type="ARBA" id="ARBA00004651"/>
    </source>
</evidence>
<feature type="transmembrane region" description="Helical" evidence="13">
    <location>
        <begin position="282"/>
        <end position="301"/>
    </location>
</feature>
<evidence type="ECO:0000256" key="8">
    <source>
        <dbReference type="ARBA" id="ARBA00023053"/>
    </source>
</evidence>
<dbReference type="EMBL" id="LMVN01000019">
    <property type="protein sequence ID" value="PAV07328.1"/>
    <property type="molecule type" value="Genomic_DNA"/>
</dbReference>
<reference evidence="14 16" key="2">
    <citation type="journal article" date="2017" name="BMC Genomics">
        <title>Genomic analysis of methanogenic archaea reveals a shift towards energy conservation.</title>
        <authorList>
            <person name="Gilmore S.P."/>
            <person name="Henske J.K."/>
            <person name="Sexton J.A."/>
            <person name="Solomon K.V."/>
            <person name="Seppala S."/>
            <person name="Yoo J.I."/>
            <person name="Huyett L.M."/>
            <person name="Pressman A."/>
            <person name="Cogan J.Z."/>
            <person name="Kivenson V."/>
            <person name="Peng X."/>
            <person name="Tan Y."/>
            <person name="Valentine D.L."/>
            <person name="O'Malley M.A."/>
        </authorList>
    </citation>
    <scope>NUCLEOTIDE SEQUENCE [LARGE SCALE GENOMIC DNA]</scope>
    <source>
        <strain evidence="14 16">1R-7</strain>
    </source>
</reference>
<keyword evidence="4" id="KW-1003">Cell membrane</keyword>
<evidence type="ECO:0000313" key="14">
    <source>
        <dbReference type="EMBL" id="PAV07328.1"/>
    </source>
</evidence>
<feature type="transmembrane region" description="Helical" evidence="13">
    <location>
        <begin position="244"/>
        <end position="262"/>
    </location>
</feature>
<feature type="transmembrane region" description="Helical" evidence="13">
    <location>
        <begin position="441"/>
        <end position="460"/>
    </location>
</feature>
<comment type="caution">
    <text evidence="14">The sequence shown here is derived from an EMBL/GenBank/DDBJ whole genome shotgun (WGS) entry which is preliminary data.</text>
</comment>
<evidence type="ECO:0000256" key="2">
    <source>
        <dbReference type="ARBA" id="ARBA00006434"/>
    </source>
</evidence>
<evidence type="ECO:0000256" key="7">
    <source>
        <dbReference type="ARBA" id="ARBA00022989"/>
    </source>
</evidence>
<feature type="transmembrane region" description="Helical" evidence="13">
    <location>
        <begin position="6"/>
        <end position="24"/>
    </location>
</feature>
<dbReference type="PROSITE" id="PS50283">
    <property type="entry name" value="NA_SOLUT_SYMP_3"/>
    <property type="match status" value="1"/>
</dbReference>
<accession>A0A2A2HDB4</accession>
<comment type="subcellular location">
    <subcellularLocation>
        <location evidence="1">Cell membrane</location>
        <topology evidence="1">Multi-pass membrane protein</topology>
    </subcellularLocation>
</comment>
<evidence type="ECO:0000256" key="4">
    <source>
        <dbReference type="ARBA" id="ARBA00022475"/>
    </source>
</evidence>
<evidence type="ECO:0000256" key="9">
    <source>
        <dbReference type="ARBA" id="ARBA00023065"/>
    </source>
</evidence>
<feature type="transmembrane region" description="Helical" evidence="13">
    <location>
        <begin position="415"/>
        <end position="434"/>
    </location>
</feature>
<evidence type="ECO:0000313" key="15">
    <source>
        <dbReference type="EMBL" id="PWL07899.1"/>
    </source>
</evidence>
<evidence type="ECO:0000256" key="5">
    <source>
        <dbReference type="ARBA" id="ARBA00022692"/>
    </source>
</evidence>
<comment type="similarity">
    <text evidence="2 12">Belongs to the sodium:solute symporter (SSF) (TC 2.A.21) family.</text>
</comment>
<dbReference type="InterPro" id="IPR001734">
    <property type="entry name" value="Na/solute_symporter"/>
</dbReference>
<feature type="transmembrane region" description="Helical" evidence="13">
    <location>
        <begin position="185"/>
        <end position="205"/>
    </location>
</feature>
<dbReference type="PANTHER" id="PTHR48086:SF3">
    <property type="entry name" value="SODIUM_PROLINE SYMPORTER"/>
    <property type="match status" value="1"/>
</dbReference>
<keyword evidence="11" id="KW-0739">Sodium transport</keyword>
<reference evidence="15 17" key="1">
    <citation type="submission" date="2016-04" db="EMBL/GenBank/DDBJ databases">
        <title>Genome sequence of Methanosphaera cuniculi DSM 4103.</title>
        <authorList>
            <person name="Poehlein A."/>
            <person name="Seedorf H."/>
            <person name="Daniel R."/>
        </authorList>
    </citation>
    <scope>NUCLEOTIDE SEQUENCE [LARGE SCALE GENOMIC DNA]</scope>
    <source>
        <strain evidence="15 17">DSM 4103</strain>
    </source>
</reference>
<dbReference type="AlphaFoldDB" id="A0A2A2HDB4"/>
<dbReference type="InterPro" id="IPR038377">
    <property type="entry name" value="Na/Glc_symporter_sf"/>
</dbReference>
<keyword evidence="3" id="KW-0813">Transport</keyword>
<feature type="transmembrane region" description="Helical" evidence="13">
    <location>
        <begin position="44"/>
        <end position="66"/>
    </location>
</feature>
<keyword evidence="9" id="KW-0406">Ion transport</keyword>
<keyword evidence="16" id="KW-1185">Reference proteome</keyword>
<dbReference type="CDD" id="cd10322">
    <property type="entry name" value="SLC5sbd"/>
    <property type="match status" value="1"/>
</dbReference>
<organism evidence="14 16">
    <name type="scientific">Methanosphaera cuniculi</name>
    <dbReference type="NCBI Taxonomy" id="1077256"/>
    <lineage>
        <taxon>Archaea</taxon>
        <taxon>Methanobacteriati</taxon>
        <taxon>Methanobacteriota</taxon>
        <taxon>Methanomada group</taxon>
        <taxon>Methanobacteria</taxon>
        <taxon>Methanobacteriales</taxon>
        <taxon>Methanobacteriaceae</taxon>
        <taxon>Methanosphaera</taxon>
    </lineage>
</organism>
<evidence type="ECO:0000256" key="12">
    <source>
        <dbReference type="RuleBase" id="RU362091"/>
    </source>
</evidence>
<feature type="transmembrane region" description="Helical" evidence="13">
    <location>
        <begin position="154"/>
        <end position="173"/>
    </location>
</feature>
<feature type="transmembrane region" description="Helical" evidence="13">
    <location>
        <begin position="339"/>
        <end position="362"/>
    </location>
</feature>
<feature type="transmembrane region" description="Helical" evidence="13">
    <location>
        <begin position="123"/>
        <end position="148"/>
    </location>
</feature>
<dbReference type="GO" id="GO:0015824">
    <property type="term" value="P:proline transport"/>
    <property type="evidence" value="ECO:0007669"/>
    <property type="project" value="TreeGrafter"/>
</dbReference>
<dbReference type="RefSeq" id="WP_095608698.1">
    <property type="nucleotide sequence ID" value="NZ_LMVN01000019.1"/>
</dbReference>
<dbReference type="OrthoDB" id="9779at2157"/>
<dbReference type="PANTHER" id="PTHR48086">
    <property type="entry name" value="SODIUM/PROLINE SYMPORTER-RELATED"/>
    <property type="match status" value="1"/>
</dbReference>
<dbReference type="NCBIfam" id="TIGR00813">
    <property type="entry name" value="sss"/>
    <property type="match status" value="1"/>
</dbReference>